<dbReference type="OrthoDB" id="190201at2759"/>
<dbReference type="Pfam" id="PF00561">
    <property type="entry name" value="Abhydrolase_1"/>
    <property type="match status" value="1"/>
</dbReference>
<proteinExistence type="predicted"/>
<feature type="chain" id="PRO_5004506969" evidence="2">
    <location>
        <begin position="20"/>
        <end position="338"/>
    </location>
</feature>
<feature type="compositionally biased region" description="Polar residues" evidence="1">
    <location>
        <begin position="183"/>
        <end position="218"/>
    </location>
</feature>
<dbReference type="PANTHER" id="PTHR46331">
    <property type="entry name" value="VALACYCLOVIR HYDROLASE"/>
    <property type="match status" value="1"/>
</dbReference>
<name>S3C8V5_OPHP1</name>
<dbReference type="HOGENOM" id="CLU_020336_50_5_1"/>
<dbReference type="VEuPathDB" id="FungiDB:F503_03987"/>
<dbReference type="eggNOG" id="KOG2984">
    <property type="taxonomic scope" value="Eukaryota"/>
</dbReference>
<evidence type="ECO:0000259" key="3">
    <source>
        <dbReference type="Pfam" id="PF00561"/>
    </source>
</evidence>
<dbReference type="GO" id="GO:0017171">
    <property type="term" value="F:serine hydrolase activity"/>
    <property type="evidence" value="ECO:0007669"/>
    <property type="project" value="TreeGrafter"/>
</dbReference>
<protein>
    <submittedName>
        <fullName evidence="4">Oxidoreductase</fullName>
    </submittedName>
</protein>
<evidence type="ECO:0000313" key="4">
    <source>
        <dbReference type="EMBL" id="EPE02638.1"/>
    </source>
</evidence>
<dbReference type="AlphaFoldDB" id="S3C8V5"/>
<keyword evidence="5" id="KW-1185">Reference proteome</keyword>
<gene>
    <name evidence="4" type="ORF">F503_03987</name>
</gene>
<feature type="signal peptide" evidence="2">
    <location>
        <begin position="1"/>
        <end position="19"/>
    </location>
</feature>
<reference evidence="4 5" key="1">
    <citation type="journal article" date="2013" name="BMC Genomics">
        <title>The genome and transcriptome of the pine saprophyte Ophiostoma piceae, and a comparison with the bark beetle-associated pine pathogen Grosmannia clavigera.</title>
        <authorList>
            <person name="Haridas S."/>
            <person name="Wang Y."/>
            <person name="Lim L."/>
            <person name="Massoumi Alamouti S."/>
            <person name="Jackman S."/>
            <person name="Docking R."/>
            <person name="Robertson G."/>
            <person name="Birol I."/>
            <person name="Bohlmann J."/>
            <person name="Breuil C."/>
        </authorList>
    </citation>
    <scope>NUCLEOTIDE SEQUENCE [LARGE SCALE GENOMIC DNA]</scope>
    <source>
        <strain evidence="4 5">UAMH 11346</strain>
    </source>
</reference>
<sequence>MLSTRLLVNGLMLLGTAAAGNCSPSSHPKPCVPDTTYNSSVLRWEWSPNPGPLSNGDVGKYLRVSSGVDIWYTTMGPAHSKHTPVLILHGGIGNSNQMYNQANMLAETRLVILQDTRGQGRSPYENFTGFHYDDFTRDAIELLDHLEIPRVSVLGWSDGAITGLDLAMNYTSRIDRVFAHGANNQADMSNPGTNDPIINSESGSLESDHSTNGTTYSTKADKKRKRDGCKSYDCEGLSPLPDRCDAMSDGVSYMWSTEPTWGPEAMAKIKCPVWIVDGDHDGAIERNQPDAMAAWIPYAGQLILPQVGHPALLEDPTFFNFAVKYFMDMSYDGVYPMY</sequence>
<feature type="region of interest" description="Disordered" evidence="1">
    <location>
        <begin position="183"/>
        <end position="229"/>
    </location>
</feature>
<dbReference type="SUPFAM" id="SSF53474">
    <property type="entry name" value="alpha/beta-Hydrolases"/>
    <property type="match status" value="1"/>
</dbReference>
<evidence type="ECO:0000256" key="2">
    <source>
        <dbReference type="SAM" id="SignalP"/>
    </source>
</evidence>
<dbReference type="Proteomes" id="UP000016923">
    <property type="component" value="Unassembled WGS sequence"/>
</dbReference>
<keyword evidence="2" id="KW-0732">Signal</keyword>
<accession>S3C8V5</accession>
<organism evidence="4 5">
    <name type="scientific">Ophiostoma piceae (strain UAMH 11346)</name>
    <name type="common">Sap stain fungus</name>
    <dbReference type="NCBI Taxonomy" id="1262450"/>
    <lineage>
        <taxon>Eukaryota</taxon>
        <taxon>Fungi</taxon>
        <taxon>Dikarya</taxon>
        <taxon>Ascomycota</taxon>
        <taxon>Pezizomycotina</taxon>
        <taxon>Sordariomycetes</taxon>
        <taxon>Sordariomycetidae</taxon>
        <taxon>Ophiostomatales</taxon>
        <taxon>Ophiostomataceae</taxon>
        <taxon>Ophiostoma</taxon>
    </lineage>
</organism>
<dbReference type="STRING" id="1262450.S3C8V5"/>
<evidence type="ECO:0000313" key="5">
    <source>
        <dbReference type="Proteomes" id="UP000016923"/>
    </source>
</evidence>
<dbReference type="PANTHER" id="PTHR46331:SF2">
    <property type="entry name" value="VALACYCLOVIR HYDROLASE"/>
    <property type="match status" value="1"/>
</dbReference>
<dbReference type="InterPro" id="IPR029058">
    <property type="entry name" value="AB_hydrolase_fold"/>
</dbReference>
<evidence type="ECO:0000256" key="1">
    <source>
        <dbReference type="SAM" id="MobiDB-lite"/>
    </source>
</evidence>
<feature type="domain" description="AB hydrolase-1" evidence="3">
    <location>
        <begin position="84"/>
        <end position="188"/>
    </location>
</feature>
<dbReference type="InterPro" id="IPR000073">
    <property type="entry name" value="AB_hydrolase_1"/>
</dbReference>
<dbReference type="Gene3D" id="3.40.50.1820">
    <property type="entry name" value="alpha/beta hydrolase"/>
    <property type="match status" value="1"/>
</dbReference>
<dbReference type="EMBL" id="KE148175">
    <property type="protein sequence ID" value="EPE02638.1"/>
    <property type="molecule type" value="Genomic_DNA"/>
</dbReference>